<dbReference type="InterPro" id="IPR036250">
    <property type="entry name" value="AcylCo_DH-like_C"/>
</dbReference>
<proteinExistence type="predicted"/>
<comment type="caution">
    <text evidence="3">The sequence shown here is derived from an EMBL/GenBank/DDBJ whole genome shotgun (WGS) entry which is preliminary data.</text>
</comment>
<dbReference type="RefSeq" id="WP_344943104.1">
    <property type="nucleotide sequence ID" value="NZ_BAAAZG010000006.1"/>
</dbReference>
<feature type="domain" description="Acyl-CoA dehydrogenase/oxidase C-terminal" evidence="2">
    <location>
        <begin position="26"/>
        <end position="175"/>
    </location>
</feature>
<dbReference type="Proteomes" id="UP001500683">
    <property type="component" value="Unassembled WGS sequence"/>
</dbReference>
<evidence type="ECO:0000313" key="4">
    <source>
        <dbReference type="Proteomes" id="UP001500683"/>
    </source>
</evidence>
<dbReference type="PANTHER" id="PTHR43884">
    <property type="entry name" value="ACYL-COA DEHYDROGENASE"/>
    <property type="match status" value="1"/>
</dbReference>
<dbReference type="Pfam" id="PF00441">
    <property type="entry name" value="Acyl-CoA_dh_1"/>
    <property type="match status" value="1"/>
</dbReference>
<name>A0ABP7VBW0_9ACTN</name>
<dbReference type="InterPro" id="IPR009075">
    <property type="entry name" value="AcylCo_DH/oxidase_C"/>
</dbReference>
<dbReference type="SUPFAM" id="SSF47203">
    <property type="entry name" value="Acyl-CoA dehydrogenase C-terminal domain-like"/>
    <property type="match status" value="1"/>
</dbReference>
<dbReference type="CDD" id="cd00567">
    <property type="entry name" value="ACAD"/>
    <property type="match status" value="1"/>
</dbReference>
<dbReference type="Gene3D" id="1.20.140.10">
    <property type="entry name" value="Butyryl-CoA Dehydrogenase, subunit A, domain 3"/>
    <property type="match status" value="1"/>
</dbReference>
<keyword evidence="1" id="KW-0285">Flavoprotein</keyword>
<organism evidence="3 4">
    <name type="scientific">Actinomadura miaoliensis</name>
    <dbReference type="NCBI Taxonomy" id="430685"/>
    <lineage>
        <taxon>Bacteria</taxon>
        <taxon>Bacillati</taxon>
        <taxon>Actinomycetota</taxon>
        <taxon>Actinomycetes</taxon>
        <taxon>Streptosporangiales</taxon>
        <taxon>Thermomonosporaceae</taxon>
        <taxon>Actinomadura</taxon>
    </lineage>
</organism>
<protein>
    <recommendedName>
        <fullName evidence="2">Acyl-CoA dehydrogenase/oxidase C-terminal domain-containing protein</fullName>
    </recommendedName>
</protein>
<evidence type="ECO:0000313" key="3">
    <source>
        <dbReference type="EMBL" id="GAA4063522.1"/>
    </source>
</evidence>
<accession>A0ABP7VBW0</accession>
<dbReference type="PANTHER" id="PTHR43884:SF12">
    <property type="entry name" value="ISOVALERYL-COA DEHYDROGENASE, MITOCHONDRIAL-RELATED"/>
    <property type="match status" value="1"/>
</dbReference>
<gene>
    <name evidence="3" type="ORF">GCM10022214_16280</name>
</gene>
<sequence>MGGREVNDLYFTDCLLPEDAVVGEVGQGWRQLTAGLNLERMILAAMMLGTARRAFDDTVAYVRERRQFGRPVGSFQALRHRIADHATELECTRLLVHDVARKIDADPERMLPREASMAKLKATEVAKAMALDGMQMMGGYGYATEYGMERLLRSTVVSTVYGGTSEIQRDIIGKTFGL</sequence>
<keyword evidence="4" id="KW-1185">Reference proteome</keyword>
<reference evidence="4" key="1">
    <citation type="journal article" date="2019" name="Int. J. Syst. Evol. Microbiol.">
        <title>The Global Catalogue of Microorganisms (GCM) 10K type strain sequencing project: providing services to taxonomists for standard genome sequencing and annotation.</title>
        <authorList>
            <consortium name="The Broad Institute Genomics Platform"/>
            <consortium name="The Broad Institute Genome Sequencing Center for Infectious Disease"/>
            <person name="Wu L."/>
            <person name="Ma J."/>
        </authorList>
    </citation>
    <scope>NUCLEOTIDE SEQUENCE [LARGE SCALE GENOMIC DNA]</scope>
    <source>
        <strain evidence="4">JCM 16702</strain>
    </source>
</reference>
<dbReference type="EMBL" id="BAAAZG010000006">
    <property type="protein sequence ID" value="GAA4063522.1"/>
    <property type="molecule type" value="Genomic_DNA"/>
</dbReference>
<evidence type="ECO:0000256" key="1">
    <source>
        <dbReference type="ARBA" id="ARBA00022630"/>
    </source>
</evidence>
<evidence type="ECO:0000259" key="2">
    <source>
        <dbReference type="Pfam" id="PF00441"/>
    </source>
</evidence>